<dbReference type="PANTHER" id="PTHR47106:SF1">
    <property type="entry name" value="COILED-COIL-HELIX-COILED-COIL-HELIX DOMAIN-CONTAINING PROTEIN 5"/>
    <property type="match status" value="1"/>
</dbReference>
<accession>A0AAF0FCY6</accession>
<gene>
    <name evidence="2" type="ORF">MPSI1_002626</name>
</gene>
<dbReference type="InterPro" id="IPR031731">
    <property type="entry name" value="CX9C"/>
</dbReference>
<organism evidence="2 3">
    <name type="scientific">Malassezia psittaci</name>
    <dbReference type="NCBI Taxonomy" id="1821823"/>
    <lineage>
        <taxon>Eukaryota</taxon>
        <taxon>Fungi</taxon>
        <taxon>Dikarya</taxon>
        <taxon>Basidiomycota</taxon>
        <taxon>Ustilaginomycotina</taxon>
        <taxon>Malasseziomycetes</taxon>
        <taxon>Malasseziales</taxon>
        <taxon>Malasseziaceae</taxon>
        <taxon>Malassezia</taxon>
    </lineage>
</organism>
<dbReference type="PANTHER" id="PTHR47106">
    <property type="entry name" value="COILED-COIL-HELIX-COILED-COIL-HELIX DOMAIN-CONTAINING PROTEIN 5"/>
    <property type="match status" value="1"/>
</dbReference>
<dbReference type="InterPro" id="IPR052848">
    <property type="entry name" value="CHCH_domain-containing_protein"/>
</dbReference>
<protein>
    <recommendedName>
        <fullName evidence="1">IMS import disulfide relay-system CHCH-CHCH-like Cx9C domain-containing protein</fullName>
    </recommendedName>
</protein>
<evidence type="ECO:0000259" key="1">
    <source>
        <dbReference type="Pfam" id="PF16860"/>
    </source>
</evidence>
<keyword evidence="3" id="KW-1185">Reference proteome</keyword>
<evidence type="ECO:0000313" key="3">
    <source>
        <dbReference type="Proteomes" id="UP001214628"/>
    </source>
</evidence>
<proteinExistence type="predicted"/>
<dbReference type="EMBL" id="CP118377">
    <property type="protein sequence ID" value="WFD43961.1"/>
    <property type="molecule type" value="Genomic_DNA"/>
</dbReference>
<dbReference type="GO" id="GO:0005758">
    <property type="term" value="C:mitochondrial intermembrane space"/>
    <property type="evidence" value="ECO:0007669"/>
    <property type="project" value="TreeGrafter"/>
</dbReference>
<dbReference type="GO" id="GO:0045333">
    <property type="term" value="P:cellular respiration"/>
    <property type="evidence" value="ECO:0007669"/>
    <property type="project" value="TreeGrafter"/>
</dbReference>
<evidence type="ECO:0000313" key="2">
    <source>
        <dbReference type="EMBL" id="WFD43961.1"/>
    </source>
</evidence>
<dbReference type="Pfam" id="PF16860">
    <property type="entry name" value="CX9C"/>
    <property type="match status" value="1"/>
</dbReference>
<dbReference type="AlphaFoldDB" id="A0AAF0FCY6"/>
<dbReference type="Proteomes" id="UP001214628">
    <property type="component" value="Chromosome 3"/>
</dbReference>
<feature type="domain" description="IMS import disulfide relay-system CHCH-CHCH-like Cx9C" evidence="1">
    <location>
        <begin position="5"/>
        <end position="48"/>
    </location>
</feature>
<dbReference type="Gene3D" id="1.10.287.2900">
    <property type="match status" value="2"/>
</dbReference>
<sequence length="104" mass="11306">MENAMETVGRNCATEMANFERCIVANKGDGSKCAEAQQALGQCAARAVPLLQAVKEQCGPAIRAYDSCMQRNAQKSDDELTEACTPMLRELWACTERVKAETSS</sequence>
<name>A0AAF0FCY6_9BASI</name>
<reference evidence="2" key="1">
    <citation type="submission" date="2023-02" db="EMBL/GenBank/DDBJ databases">
        <title>Mating type loci evolution in Malassezia.</title>
        <authorList>
            <person name="Coelho M.A."/>
        </authorList>
    </citation>
    <scope>NUCLEOTIDE SEQUENCE</scope>
    <source>
        <strain evidence="2">CBS 14136</strain>
    </source>
</reference>
<dbReference type="PROSITE" id="PS51808">
    <property type="entry name" value="CHCH"/>
    <property type="match status" value="1"/>
</dbReference>